<dbReference type="PANTHER" id="PTHR47791">
    <property type="entry name" value="MEIOTICALLY UP-REGULATED GENE 191 PROTEIN"/>
    <property type="match status" value="1"/>
</dbReference>
<dbReference type="EMBL" id="CP001618">
    <property type="protein sequence ID" value="ACQ82228.1"/>
    <property type="molecule type" value="Genomic_DNA"/>
</dbReference>
<evidence type="ECO:0000313" key="1">
    <source>
        <dbReference type="EMBL" id="ACQ82228.1"/>
    </source>
</evidence>
<dbReference type="GO" id="GO:0016787">
    <property type="term" value="F:hydrolase activity"/>
    <property type="evidence" value="ECO:0007669"/>
    <property type="project" value="UniProtKB-KW"/>
</dbReference>
<evidence type="ECO:0000313" key="2">
    <source>
        <dbReference type="Proteomes" id="UP000007962"/>
    </source>
</evidence>
<dbReference type="Gene3D" id="1.50.10.20">
    <property type="match status" value="1"/>
</dbReference>
<dbReference type="HOGENOM" id="CLU_028686_1_0_11"/>
<dbReference type="Pfam" id="PF03663">
    <property type="entry name" value="Glyco_hydro_76"/>
    <property type="match status" value="1"/>
</dbReference>
<dbReference type="InterPro" id="IPR008928">
    <property type="entry name" value="6-hairpin_glycosidase_sf"/>
</dbReference>
<name>C5C588_BEUC1</name>
<dbReference type="STRING" id="471853.Bcav_3987"/>
<gene>
    <name evidence="1" type="ordered locus">Bcav_3987</name>
</gene>
<keyword evidence="1" id="KW-0378">Hydrolase</keyword>
<dbReference type="InterPro" id="IPR005198">
    <property type="entry name" value="Glyco_hydro_76"/>
</dbReference>
<dbReference type="GO" id="GO:0005975">
    <property type="term" value="P:carbohydrate metabolic process"/>
    <property type="evidence" value="ECO:0007669"/>
    <property type="project" value="InterPro"/>
</dbReference>
<dbReference type="AlphaFoldDB" id="C5C588"/>
<dbReference type="CAZy" id="GH76">
    <property type="family name" value="Glycoside Hydrolase Family 76"/>
</dbReference>
<reference evidence="1 2" key="1">
    <citation type="journal article" date="2009" name="Stand. Genomic Sci.">
        <title>Complete genome sequence of Beutenbergia cavernae type strain (HKI 0122).</title>
        <authorList>
            <person name="Land M."/>
            <person name="Pukall R."/>
            <person name="Abt B."/>
            <person name="Goker M."/>
            <person name="Rohde M."/>
            <person name="Glavina Del Rio T."/>
            <person name="Tice H."/>
            <person name="Copeland A."/>
            <person name="Cheng J.F."/>
            <person name="Lucas S."/>
            <person name="Chen F."/>
            <person name="Nolan M."/>
            <person name="Bruce D."/>
            <person name="Goodwin L."/>
            <person name="Pitluck S."/>
            <person name="Ivanova N."/>
            <person name="Mavromatis K."/>
            <person name="Ovchinnikova G."/>
            <person name="Pati A."/>
            <person name="Chen A."/>
            <person name="Palaniappan K."/>
            <person name="Hauser L."/>
            <person name="Chang Y.J."/>
            <person name="Jefferies C.C."/>
            <person name="Saunders E."/>
            <person name="Brettin T."/>
            <person name="Detter J.C."/>
            <person name="Han C."/>
            <person name="Chain P."/>
            <person name="Bristow J."/>
            <person name="Eisen J.A."/>
            <person name="Markowitz V."/>
            <person name="Hugenholtz P."/>
            <person name="Kyrpides N.C."/>
            <person name="Klenk H.P."/>
            <person name="Lapidus A."/>
        </authorList>
    </citation>
    <scope>NUCLEOTIDE SEQUENCE [LARGE SCALE GENOMIC DNA]</scope>
    <source>
        <strain evidence="2">ATCC BAA-8 / DSM 12333 / NBRC 16432</strain>
    </source>
</reference>
<keyword evidence="2" id="KW-1185">Reference proteome</keyword>
<dbReference type="KEGG" id="bcv:Bcav_3987"/>
<dbReference type="eggNOG" id="COG4833">
    <property type="taxonomic scope" value="Bacteria"/>
</dbReference>
<proteinExistence type="predicted"/>
<dbReference type="InterPro" id="IPR053169">
    <property type="entry name" value="MUG_Protein"/>
</dbReference>
<accession>C5C588</accession>
<sequence>MAPGEWPGRADVAQLSLSELWWAPWPQLLHNTHPTSAAEDERVFNYWWLAHVIDVQVDAYLRTGDGAWLDAARDTASNIRTRNGDSLFNDYFDDMLWYALALLRVAEATPPGAAGGGHDGVMRDVVALWDHVLEHGWTDVHGESVSWRTQQPDYKNTPANGPFIILGARLARVTGDATYLTWAQRSMDWLEAHLVGDDGFVEDGLGREGGDVVDTHWRFTYNQGLYIGACVELARAARRGAGSEERAQEDRDRRAAAWLDKAERTALTSIRELATDGVFRREGNLAPDDVPEADGGDVGLFKGIWYRYAAQLLAERDVPGVAAFVRSSTDALWAHARIPAPTPSREEVGATARGSLRNGERISAAAASAGAPGELLRAGDDWTRPAPPTVGYSTQLSAVMALEVRALLEA</sequence>
<dbReference type="PANTHER" id="PTHR47791:SF3">
    <property type="entry name" value="MEIOTICALLY UP-REGULATED GENE 191 PROTEIN"/>
    <property type="match status" value="1"/>
</dbReference>
<dbReference type="Proteomes" id="UP000007962">
    <property type="component" value="Chromosome"/>
</dbReference>
<organism evidence="1 2">
    <name type="scientific">Beutenbergia cavernae (strain ATCC BAA-8 / DSM 12333 / CCUG 43141 / JCM 11478 / NBRC 16432 / NCIMB 13614 / HKI 0122)</name>
    <dbReference type="NCBI Taxonomy" id="471853"/>
    <lineage>
        <taxon>Bacteria</taxon>
        <taxon>Bacillati</taxon>
        <taxon>Actinomycetota</taxon>
        <taxon>Actinomycetes</taxon>
        <taxon>Micrococcales</taxon>
        <taxon>Beutenbergiaceae</taxon>
        <taxon>Beutenbergia</taxon>
    </lineage>
</organism>
<dbReference type="SUPFAM" id="SSF48208">
    <property type="entry name" value="Six-hairpin glycosidases"/>
    <property type="match status" value="1"/>
</dbReference>
<protein>
    <submittedName>
        <fullName evidence="1">Glycoside hydrolase family 76</fullName>
    </submittedName>
</protein>